<name>B4DBH9_9BACT</name>
<evidence type="ECO:0000313" key="2">
    <source>
        <dbReference type="EMBL" id="EDY16166.1"/>
    </source>
</evidence>
<dbReference type="STRING" id="497964.CfE428DRAFT_6270"/>
<dbReference type="InterPro" id="IPR009875">
    <property type="entry name" value="PilZ_domain"/>
</dbReference>
<feature type="domain" description="PilZ" evidence="1">
    <location>
        <begin position="25"/>
        <end position="100"/>
    </location>
</feature>
<sequence length="107" mass="12249">MLTGTDTPLLYLDYGADAQRCEFGDIDVSERGMRFTSRWQFSIGTQLSVLLTHMDPRLGFCRMTIEGIVVWCEPTADKRHESTLLFLELPDELKPSLREFSHQLAPV</sequence>
<dbReference type="AlphaFoldDB" id="B4DBH9"/>
<dbReference type="Proteomes" id="UP000005824">
    <property type="component" value="Unassembled WGS sequence"/>
</dbReference>
<dbReference type="Pfam" id="PF07238">
    <property type="entry name" value="PilZ"/>
    <property type="match status" value="1"/>
</dbReference>
<gene>
    <name evidence="2" type="ORF">CfE428DRAFT_6270</name>
</gene>
<protein>
    <recommendedName>
        <fullName evidence="1">PilZ domain-containing protein</fullName>
    </recommendedName>
</protein>
<comment type="caution">
    <text evidence="2">The sequence shown here is derived from an EMBL/GenBank/DDBJ whole genome shotgun (WGS) entry which is preliminary data.</text>
</comment>
<proteinExistence type="predicted"/>
<accession>B4DBH9</accession>
<dbReference type="GO" id="GO:0035438">
    <property type="term" value="F:cyclic-di-GMP binding"/>
    <property type="evidence" value="ECO:0007669"/>
    <property type="project" value="InterPro"/>
</dbReference>
<organism evidence="2 3">
    <name type="scientific">Chthoniobacter flavus Ellin428</name>
    <dbReference type="NCBI Taxonomy" id="497964"/>
    <lineage>
        <taxon>Bacteria</taxon>
        <taxon>Pseudomonadati</taxon>
        <taxon>Verrucomicrobiota</taxon>
        <taxon>Spartobacteria</taxon>
        <taxon>Chthoniobacterales</taxon>
        <taxon>Chthoniobacteraceae</taxon>
        <taxon>Chthoniobacter</taxon>
    </lineage>
</organism>
<evidence type="ECO:0000313" key="3">
    <source>
        <dbReference type="Proteomes" id="UP000005824"/>
    </source>
</evidence>
<keyword evidence="3" id="KW-1185">Reference proteome</keyword>
<dbReference type="RefSeq" id="WP_006983588.1">
    <property type="nucleotide sequence ID" value="NZ_ABVL01000038.1"/>
</dbReference>
<dbReference type="EMBL" id="ABVL01000038">
    <property type="protein sequence ID" value="EDY16166.1"/>
    <property type="molecule type" value="Genomic_DNA"/>
</dbReference>
<reference evidence="2 3" key="1">
    <citation type="journal article" date="2011" name="J. Bacteriol.">
        <title>Genome sequence of Chthoniobacter flavus Ellin428, an aerobic heterotrophic soil bacterium.</title>
        <authorList>
            <person name="Kant R."/>
            <person name="van Passel M.W."/>
            <person name="Palva A."/>
            <person name="Lucas S."/>
            <person name="Lapidus A."/>
            <person name="Glavina Del Rio T."/>
            <person name="Dalin E."/>
            <person name="Tice H."/>
            <person name="Bruce D."/>
            <person name="Goodwin L."/>
            <person name="Pitluck S."/>
            <person name="Larimer F.W."/>
            <person name="Land M.L."/>
            <person name="Hauser L."/>
            <person name="Sangwan P."/>
            <person name="de Vos W.M."/>
            <person name="Janssen P.H."/>
            <person name="Smidt H."/>
        </authorList>
    </citation>
    <scope>NUCLEOTIDE SEQUENCE [LARGE SCALE GENOMIC DNA]</scope>
    <source>
        <strain evidence="2 3">Ellin428</strain>
    </source>
</reference>
<dbReference type="InParanoid" id="B4DBH9"/>
<evidence type="ECO:0000259" key="1">
    <source>
        <dbReference type="Pfam" id="PF07238"/>
    </source>
</evidence>